<dbReference type="InterPro" id="IPR014044">
    <property type="entry name" value="CAP_dom"/>
</dbReference>
<name>A0A5C4RAV3_9RHOB</name>
<feature type="domain" description="SCP" evidence="2">
    <location>
        <begin position="57"/>
        <end position="174"/>
    </location>
</feature>
<gene>
    <name evidence="3" type="ORF">FHD67_01525</name>
</gene>
<dbReference type="Pfam" id="PF00188">
    <property type="entry name" value="CAP"/>
    <property type="match status" value="1"/>
</dbReference>
<feature type="chain" id="PRO_5022734222" evidence="1">
    <location>
        <begin position="26"/>
        <end position="180"/>
    </location>
</feature>
<dbReference type="EMBL" id="VDDC01000002">
    <property type="protein sequence ID" value="TNH41096.1"/>
    <property type="molecule type" value="Genomic_DNA"/>
</dbReference>
<dbReference type="Proteomes" id="UP000304880">
    <property type="component" value="Unassembled WGS sequence"/>
</dbReference>
<accession>A0A5C4RAV3</accession>
<feature type="signal peptide" evidence="1">
    <location>
        <begin position="1"/>
        <end position="25"/>
    </location>
</feature>
<comment type="caution">
    <text evidence="3">The sequence shown here is derived from an EMBL/GenBank/DDBJ whole genome shotgun (WGS) entry which is preliminary data.</text>
</comment>
<evidence type="ECO:0000313" key="4">
    <source>
        <dbReference type="Proteomes" id="UP000304880"/>
    </source>
</evidence>
<proteinExistence type="predicted"/>
<evidence type="ECO:0000259" key="2">
    <source>
        <dbReference type="Pfam" id="PF00188"/>
    </source>
</evidence>
<keyword evidence="1" id="KW-0732">Signal</keyword>
<dbReference type="RefSeq" id="WP_139597598.1">
    <property type="nucleotide sequence ID" value="NZ_VDDC01000002.1"/>
</dbReference>
<protein>
    <submittedName>
        <fullName evidence="3">CAP domain-containing protein</fullName>
    </submittedName>
</protein>
<dbReference type="CDD" id="cd05379">
    <property type="entry name" value="CAP_bacterial"/>
    <property type="match status" value="1"/>
</dbReference>
<evidence type="ECO:0000313" key="3">
    <source>
        <dbReference type="EMBL" id="TNH41096.1"/>
    </source>
</evidence>
<dbReference type="PANTHER" id="PTHR31157:SF1">
    <property type="entry name" value="SCP DOMAIN-CONTAINING PROTEIN"/>
    <property type="match status" value="1"/>
</dbReference>
<keyword evidence="4" id="KW-1185">Reference proteome</keyword>
<dbReference type="Gene3D" id="3.40.33.10">
    <property type="entry name" value="CAP"/>
    <property type="match status" value="1"/>
</dbReference>
<sequence>MSASGPYGRCGVLTLALLTAACASAPSGPASTIDVQASAPGPATCPATTADQQAAGVRATNALRQRSGLPPVQANDLLARAAARHACDMAQRGRMTHAGSRSSGPSQRVKALGYAPTVTAENIAAGPFGLDRVLAEWNASAGHVSNIMIPQVSNFGIGQALGADGRTRYWAAVYAAPRGR</sequence>
<dbReference type="AlphaFoldDB" id="A0A5C4RAV3"/>
<dbReference type="InterPro" id="IPR035940">
    <property type="entry name" value="CAP_sf"/>
</dbReference>
<organism evidence="3 4">
    <name type="scientific">Paracoccus haeundaensis</name>
    <dbReference type="NCBI Taxonomy" id="225362"/>
    <lineage>
        <taxon>Bacteria</taxon>
        <taxon>Pseudomonadati</taxon>
        <taxon>Pseudomonadota</taxon>
        <taxon>Alphaproteobacteria</taxon>
        <taxon>Rhodobacterales</taxon>
        <taxon>Paracoccaceae</taxon>
        <taxon>Paracoccus</taxon>
    </lineage>
</organism>
<reference evidence="3 4" key="1">
    <citation type="submission" date="2019-06" db="EMBL/GenBank/DDBJ databases">
        <authorList>
            <person name="Li J."/>
        </authorList>
    </citation>
    <scope>NUCLEOTIDE SEQUENCE [LARGE SCALE GENOMIC DNA]</scope>
    <source>
        <strain evidence="3 4">CGMCC 1.8012</strain>
    </source>
</reference>
<dbReference type="SUPFAM" id="SSF55797">
    <property type="entry name" value="PR-1-like"/>
    <property type="match status" value="1"/>
</dbReference>
<evidence type="ECO:0000256" key="1">
    <source>
        <dbReference type="SAM" id="SignalP"/>
    </source>
</evidence>
<dbReference type="PANTHER" id="PTHR31157">
    <property type="entry name" value="SCP DOMAIN-CONTAINING PROTEIN"/>
    <property type="match status" value="1"/>
</dbReference>